<reference evidence="2 3" key="1">
    <citation type="submission" date="2018-09" db="EMBL/GenBank/DDBJ databases">
        <authorList>
            <person name="Zeman M."/>
            <person name="Pardy F."/>
        </authorList>
    </citation>
    <scope>NUCLEOTIDE SEQUENCE [LARGE SCALE GENOMIC DNA]</scope>
    <source>
        <strain evidence="2 3">CCM 8852</strain>
    </source>
</reference>
<evidence type="ECO:0000313" key="2">
    <source>
        <dbReference type="EMBL" id="RIY05442.1"/>
    </source>
</evidence>
<dbReference type="Pfam" id="PF07521">
    <property type="entry name" value="RMMBL"/>
    <property type="match status" value="1"/>
</dbReference>
<dbReference type="OrthoDB" id="9803916at2"/>
<gene>
    <name evidence="2" type="ORF">D0T11_20470</name>
</gene>
<dbReference type="EMBL" id="QYCN01000056">
    <property type="protein sequence ID" value="RIY05442.1"/>
    <property type="molecule type" value="Genomic_DNA"/>
</dbReference>
<sequence>MVPVRCQVKQLDGFSAHADRSELLRWLGQFQAPPKRTFIVHGEPAPAEALAKTLRQDMGWPNVEVPDYLDSKLLFESI</sequence>
<dbReference type="Gene3D" id="3.60.15.10">
    <property type="entry name" value="Ribonuclease Z/Hydroxyacylglutathione hydrolase-like"/>
    <property type="match status" value="1"/>
</dbReference>
<accession>A0A418QJY0</accession>
<protein>
    <recommendedName>
        <fullName evidence="1">Zn-dependent metallo-hydrolase RNA specificity domain-containing protein</fullName>
    </recommendedName>
</protein>
<evidence type="ECO:0000313" key="3">
    <source>
        <dbReference type="Proteomes" id="UP000284250"/>
    </source>
</evidence>
<evidence type="ECO:0000259" key="1">
    <source>
        <dbReference type="Pfam" id="PF07521"/>
    </source>
</evidence>
<dbReference type="InterPro" id="IPR011108">
    <property type="entry name" value="RMMBL"/>
</dbReference>
<comment type="caution">
    <text evidence="2">The sequence shown here is derived from an EMBL/GenBank/DDBJ whole genome shotgun (WGS) entry which is preliminary data.</text>
</comment>
<dbReference type="Gene3D" id="3.40.50.10890">
    <property type="match status" value="1"/>
</dbReference>
<keyword evidence="3" id="KW-1185">Reference proteome</keyword>
<feature type="domain" description="Zn-dependent metallo-hydrolase RNA specificity" evidence="1">
    <location>
        <begin position="2"/>
        <end position="62"/>
    </location>
</feature>
<dbReference type="AlphaFoldDB" id="A0A418QJY0"/>
<dbReference type="RefSeq" id="WP_119657678.1">
    <property type="nucleotide sequence ID" value="NZ_JBHUOI010000065.1"/>
</dbReference>
<dbReference type="SUPFAM" id="SSF56281">
    <property type="entry name" value="Metallo-hydrolase/oxidoreductase"/>
    <property type="match status" value="1"/>
</dbReference>
<dbReference type="InterPro" id="IPR036866">
    <property type="entry name" value="RibonucZ/Hydroxyglut_hydro"/>
</dbReference>
<name>A0A418QJY0_9BACT</name>
<dbReference type="Proteomes" id="UP000284250">
    <property type="component" value="Unassembled WGS sequence"/>
</dbReference>
<organism evidence="2 3">
    <name type="scientific">Hymenobacter rubripertinctus</name>
    <dbReference type="NCBI Taxonomy" id="2029981"/>
    <lineage>
        <taxon>Bacteria</taxon>
        <taxon>Pseudomonadati</taxon>
        <taxon>Bacteroidota</taxon>
        <taxon>Cytophagia</taxon>
        <taxon>Cytophagales</taxon>
        <taxon>Hymenobacteraceae</taxon>
        <taxon>Hymenobacter</taxon>
    </lineage>
</organism>
<reference evidence="2 3" key="2">
    <citation type="submission" date="2019-01" db="EMBL/GenBank/DDBJ databases">
        <title>Hymenobacter humicola sp. nov., isolated from soils in Antarctica.</title>
        <authorList>
            <person name="Sedlacek I."/>
            <person name="Holochova P."/>
            <person name="Kralova S."/>
            <person name="Pantucek R."/>
            <person name="Stankova E."/>
            <person name="Vrbovska V."/>
            <person name="Kristofova L."/>
            <person name="Svec P."/>
            <person name="Busse H.-J."/>
        </authorList>
    </citation>
    <scope>NUCLEOTIDE SEQUENCE [LARGE SCALE GENOMIC DNA]</scope>
    <source>
        <strain evidence="2 3">CCM 8852</strain>
    </source>
</reference>
<proteinExistence type="predicted"/>